<sequence>MRFLFVVQGEGRGHLTQALAMERLLTQAGHEVVEILVGKSNSRQLPGFFNRNVKAAVSRFDSPNFLPSAKTGRANLTKSITYNMTCLSAYWHSIRFIREKIENSGVDAVINFYELLVGMTYALHRIRVPQICIGHQYLFLHHDFKTPFNQNVDMQLLRLFTKMTAWGSARKLALSFHMMPVDREENIVTVPPLLRREVLSQKAVPGDYVHGYMLNPGFVEQVKAWHARHPEVSLRFFWDKQNASVMKKVDETLTLYQIDDVEFLKQMRGCGAYATTAGFESICEAMYWGKPILMVPAHIEQECNAWDAARNGAGIISDDFNLDRLLEFARDYRPDTAFRAWVQSAGEIILSEIESVVHESIGDSALVSAAC</sequence>
<dbReference type="PANTHER" id="PTHR21015:SF22">
    <property type="entry name" value="GLYCOSYLTRANSFERASE"/>
    <property type="match status" value="1"/>
</dbReference>
<organism evidence="1 2">
    <name type="scientific">Candidatus Paraprevotella stercoravium</name>
    <dbReference type="NCBI Taxonomy" id="2838725"/>
    <lineage>
        <taxon>Bacteria</taxon>
        <taxon>Pseudomonadati</taxon>
        <taxon>Bacteroidota</taxon>
        <taxon>Bacteroidia</taxon>
        <taxon>Bacteroidales</taxon>
        <taxon>Prevotellaceae</taxon>
        <taxon>Paraprevotella</taxon>
    </lineage>
</organism>
<reference evidence="1" key="1">
    <citation type="journal article" date="2021" name="PeerJ">
        <title>Extensive microbial diversity within the chicken gut microbiome revealed by metagenomics and culture.</title>
        <authorList>
            <person name="Gilroy R."/>
            <person name="Ravi A."/>
            <person name="Getino M."/>
            <person name="Pursley I."/>
            <person name="Horton D.L."/>
            <person name="Alikhan N.F."/>
            <person name="Baker D."/>
            <person name="Gharbi K."/>
            <person name="Hall N."/>
            <person name="Watson M."/>
            <person name="Adriaenssens E.M."/>
            <person name="Foster-Nyarko E."/>
            <person name="Jarju S."/>
            <person name="Secka A."/>
            <person name="Antonio M."/>
            <person name="Oren A."/>
            <person name="Chaudhuri R.R."/>
            <person name="La Ragione R."/>
            <person name="Hildebrand F."/>
            <person name="Pallen M.J."/>
        </authorList>
    </citation>
    <scope>NUCLEOTIDE SEQUENCE</scope>
    <source>
        <strain evidence="1">G3-2149</strain>
    </source>
</reference>
<dbReference type="GO" id="GO:0016757">
    <property type="term" value="F:glycosyltransferase activity"/>
    <property type="evidence" value="ECO:0007669"/>
    <property type="project" value="TreeGrafter"/>
</dbReference>
<comment type="caution">
    <text evidence="1">The sequence shown here is derived from an EMBL/GenBank/DDBJ whole genome shotgun (WGS) entry which is preliminary data.</text>
</comment>
<evidence type="ECO:0000313" key="1">
    <source>
        <dbReference type="EMBL" id="MBU3852489.1"/>
    </source>
</evidence>
<reference evidence="1" key="2">
    <citation type="submission" date="2021-04" db="EMBL/GenBank/DDBJ databases">
        <authorList>
            <person name="Gilroy R."/>
        </authorList>
    </citation>
    <scope>NUCLEOTIDE SEQUENCE</scope>
    <source>
        <strain evidence="1">G3-2149</strain>
    </source>
</reference>
<proteinExistence type="predicted"/>
<protein>
    <submittedName>
        <fullName evidence="1">Glycosyltransferase</fullName>
    </submittedName>
</protein>
<dbReference type="Pfam" id="PF13528">
    <property type="entry name" value="Glyco_trans_1_3"/>
    <property type="match status" value="1"/>
</dbReference>
<accession>A0A9E2L4F6</accession>
<gene>
    <name evidence="1" type="ORF">H9789_01420</name>
</gene>
<dbReference type="SUPFAM" id="SSF53756">
    <property type="entry name" value="UDP-Glycosyltransferase/glycogen phosphorylase"/>
    <property type="match status" value="1"/>
</dbReference>
<name>A0A9E2L4F6_9BACT</name>
<dbReference type="EMBL" id="JAHLFU010000024">
    <property type="protein sequence ID" value="MBU3852489.1"/>
    <property type="molecule type" value="Genomic_DNA"/>
</dbReference>
<evidence type="ECO:0000313" key="2">
    <source>
        <dbReference type="Proteomes" id="UP000823865"/>
    </source>
</evidence>
<dbReference type="AlphaFoldDB" id="A0A9E2L4F6"/>
<dbReference type="Gene3D" id="3.40.50.2000">
    <property type="entry name" value="Glycogen Phosphorylase B"/>
    <property type="match status" value="1"/>
</dbReference>
<dbReference type="PANTHER" id="PTHR21015">
    <property type="entry name" value="UDP-N-ACETYLGLUCOSAMINE--N-ACETYLMURAMYL-(PENTAPEPTIDE) PYROPHOSPHORYL-UNDECAPRENOL N-ACETYLGLUCOSAMINE TRANSFERASE 1"/>
    <property type="match status" value="1"/>
</dbReference>
<dbReference type="Proteomes" id="UP000823865">
    <property type="component" value="Unassembled WGS sequence"/>
</dbReference>